<evidence type="ECO:0000313" key="2">
    <source>
        <dbReference type="Proteomes" id="UP000276215"/>
    </source>
</evidence>
<organism evidence="1 2">
    <name type="scientific">Choiromyces venosus 120613-1</name>
    <dbReference type="NCBI Taxonomy" id="1336337"/>
    <lineage>
        <taxon>Eukaryota</taxon>
        <taxon>Fungi</taxon>
        <taxon>Dikarya</taxon>
        <taxon>Ascomycota</taxon>
        <taxon>Pezizomycotina</taxon>
        <taxon>Pezizomycetes</taxon>
        <taxon>Pezizales</taxon>
        <taxon>Tuberaceae</taxon>
        <taxon>Choiromyces</taxon>
    </lineage>
</organism>
<sequence length="120" mass="13186">MDWNYCRGAPKFISPPNSDSGLRRSHTCRTSIKQVVIGSKPGPEPFEGIDAPFAAFRKITIIVGNGRHSTHSPLHFRPASSLLIQSLISIGPANFFTQLHALVYLCKCEDCSLPPFANFS</sequence>
<evidence type="ECO:0000313" key="1">
    <source>
        <dbReference type="EMBL" id="RPA94358.1"/>
    </source>
</evidence>
<name>A0A3N4JBJ2_9PEZI</name>
<protein>
    <submittedName>
        <fullName evidence="1">Uncharacterized protein</fullName>
    </submittedName>
</protein>
<accession>A0A3N4JBJ2</accession>
<dbReference type="AlphaFoldDB" id="A0A3N4JBJ2"/>
<keyword evidence="2" id="KW-1185">Reference proteome</keyword>
<gene>
    <name evidence="1" type="ORF">L873DRAFT_1438312</name>
</gene>
<dbReference type="Proteomes" id="UP000276215">
    <property type="component" value="Unassembled WGS sequence"/>
</dbReference>
<proteinExistence type="predicted"/>
<dbReference type="EMBL" id="ML120438">
    <property type="protein sequence ID" value="RPA94358.1"/>
    <property type="molecule type" value="Genomic_DNA"/>
</dbReference>
<reference evidence="1 2" key="1">
    <citation type="journal article" date="2018" name="Nat. Ecol. Evol.">
        <title>Pezizomycetes genomes reveal the molecular basis of ectomycorrhizal truffle lifestyle.</title>
        <authorList>
            <person name="Murat C."/>
            <person name="Payen T."/>
            <person name="Noel B."/>
            <person name="Kuo A."/>
            <person name="Morin E."/>
            <person name="Chen J."/>
            <person name="Kohler A."/>
            <person name="Krizsan K."/>
            <person name="Balestrini R."/>
            <person name="Da Silva C."/>
            <person name="Montanini B."/>
            <person name="Hainaut M."/>
            <person name="Levati E."/>
            <person name="Barry K.W."/>
            <person name="Belfiori B."/>
            <person name="Cichocki N."/>
            <person name="Clum A."/>
            <person name="Dockter R.B."/>
            <person name="Fauchery L."/>
            <person name="Guy J."/>
            <person name="Iotti M."/>
            <person name="Le Tacon F."/>
            <person name="Lindquist E.A."/>
            <person name="Lipzen A."/>
            <person name="Malagnac F."/>
            <person name="Mello A."/>
            <person name="Molinier V."/>
            <person name="Miyauchi S."/>
            <person name="Poulain J."/>
            <person name="Riccioni C."/>
            <person name="Rubini A."/>
            <person name="Sitrit Y."/>
            <person name="Splivallo R."/>
            <person name="Traeger S."/>
            <person name="Wang M."/>
            <person name="Zifcakova L."/>
            <person name="Wipf D."/>
            <person name="Zambonelli A."/>
            <person name="Paolocci F."/>
            <person name="Nowrousian M."/>
            <person name="Ottonello S."/>
            <person name="Baldrian P."/>
            <person name="Spatafora J.W."/>
            <person name="Henrissat B."/>
            <person name="Nagy L.G."/>
            <person name="Aury J.M."/>
            <person name="Wincker P."/>
            <person name="Grigoriev I.V."/>
            <person name="Bonfante P."/>
            <person name="Martin F.M."/>
        </authorList>
    </citation>
    <scope>NUCLEOTIDE SEQUENCE [LARGE SCALE GENOMIC DNA]</scope>
    <source>
        <strain evidence="1 2">120613-1</strain>
    </source>
</reference>